<accession>A0A2G5CRD7</accession>
<dbReference type="Proteomes" id="UP000230069">
    <property type="component" value="Unassembled WGS sequence"/>
</dbReference>
<gene>
    <name evidence="1" type="ORF">AQUCO_04000130v1</name>
</gene>
<name>A0A2G5CRD7_AQUCA</name>
<sequence length="156" mass="17366">MRSSIIGIPSVGTPSSNLPFAEPVDKNTHTGEKSNLITDTYRYPRGKLLEIYRKQRLVPSFSDVPEGMEEVTSITESYLNEPLAFIAPDVEEGAVLSNILKGKLANSGSICNPSKDTIINENVKGIVHWNYFQFEFDLVTHNRTLLFESLIGLHLA</sequence>
<dbReference type="AlphaFoldDB" id="A0A2G5CRD7"/>
<dbReference type="STRING" id="218851.A0A2G5CRD7"/>
<protein>
    <submittedName>
        <fullName evidence="1">Uncharacterized protein</fullName>
    </submittedName>
</protein>
<evidence type="ECO:0000313" key="2">
    <source>
        <dbReference type="Proteomes" id="UP000230069"/>
    </source>
</evidence>
<dbReference type="EMBL" id="KZ305057">
    <property type="protein sequence ID" value="PIA33842.1"/>
    <property type="molecule type" value="Genomic_DNA"/>
</dbReference>
<dbReference type="PANTHER" id="PTHR46992">
    <property type="entry name" value="GYF DOMAIN-CONTAINING PROTEIN"/>
    <property type="match status" value="1"/>
</dbReference>
<organism evidence="1 2">
    <name type="scientific">Aquilegia coerulea</name>
    <name type="common">Rocky mountain columbine</name>
    <dbReference type="NCBI Taxonomy" id="218851"/>
    <lineage>
        <taxon>Eukaryota</taxon>
        <taxon>Viridiplantae</taxon>
        <taxon>Streptophyta</taxon>
        <taxon>Embryophyta</taxon>
        <taxon>Tracheophyta</taxon>
        <taxon>Spermatophyta</taxon>
        <taxon>Magnoliopsida</taxon>
        <taxon>Ranunculales</taxon>
        <taxon>Ranunculaceae</taxon>
        <taxon>Thalictroideae</taxon>
        <taxon>Aquilegia</taxon>
    </lineage>
</organism>
<dbReference type="OrthoDB" id="6415790at2759"/>
<proteinExistence type="predicted"/>
<dbReference type="PANTHER" id="PTHR46992:SF1">
    <property type="entry name" value="GYF DOMAIN-CONTAINING PROTEIN"/>
    <property type="match status" value="1"/>
</dbReference>
<evidence type="ECO:0000313" key="1">
    <source>
        <dbReference type="EMBL" id="PIA33842.1"/>
    </source>
</evidence>
<dbReference type="InParanoid" id="A0A2G5CRD7"/>
<reference evidence="1 2" key="1">
    <citation type="submission" date="2017-09" db="EMBL/GenBank/DDBJ databases">
        <title>WGS assembly of Aquilegia coerulea Goldsmith.</title>
        <authorList>
            <person name="Hodges S."/>
            <person name="Kramer E."/>
            <person name="Nordborg M."/>
            <person name="Tomkins J."/>
            <person name="Borevitz J."/>
            <person name="Derieg N."/>
            <person name="Yan J."/>
            <person name="Mihaltcheva S."/>
            <person name="Hayes R.D."/>
            <person name="Rokhsar D."/>
        </authorList>
    </citation>
    <scope>NUCLEOTIDE SEQUENCE [LARGE SCALE GENOMIC DNA]</scope>
    <source>
        <strain evidence="2">cv. Goldsmith</strain>
    </source>
</reference>
<keyword evidence="2" id="KW-1185">Reference proteome</keyword>